<protein>
    <submittedName>
        <fullName evidence="2">Coiled-coil domain containing 30</fullName>
    </submittedName>
</protein>
<dbReference type="Gene3D" id="1.10.287.1490">
    <property type="match status" value="1"/>
</dbReference>
<feature type="coiled-coil region" evidence="1">
    <location>
        <begin position="222"/>
        <end position="344"/>
    </location>
</feature>
<reference evidence="2" key="2">
    <citation type="submission" date="2025-09" db="UniProtKB">
        <authorList>
            <consortium name="Ensembl"/>
        </authorList>
    </citation>
    <scope>IDENTIFICATION</scope>
</reference>
<dbReference type="PANTHER" id="PTHR34479">
    <property type="entry name" value="COILED-COIL DOMAIN-CONTAINING PROTEIN 30"/>
    <property type="match status" value="1"/>
</dbReference>
<dbReference type="InterPro" id="IPR052825">
    <property type="entry name" value="CCD-Prefoldin_beta-like"/>
</dbReference>
<dbReference type="PANTHER" id="PTHR34479:SF1">
    <property type="entry name" value="COILED-COIL DOMAIN-CONTAINING PROTEIN 30"/>
    <property type="match status" value="1"/>
</dbReference>
<sequence length="365" mass="41727">MDQQEQLEEISAWCKEEGLPPDSSKEAQLCLLWHALQCTTSHLSKVTRDLETHRSQHLAEMAEVRKSLEQIRFFTEHKNVLAQEIQDENDHLKEQLRRLISLQDAQISEVAKMLYQQGLTELIHSSPSEQVAYLLVERASLLETSELTDKLTGDGNTANHMGTGAQVKSTGVSQAAHKGAPRHGQSAWKKLFGLKSSQNKHTFIPAEARFLAGQESSLGRECSRLERDLEEGSRRLAMAHNEIRRLTDELESAHLTQRAYEPELQSAQQEVEQLRQEVEKLKKYEMVELRKTKELNDRLDLEIRALRNRVRSLDAEKTSLKQMVVSLQEEAEQLKAALQEELLTKEVPVKQATEMTQVLYSNLNF</sequence>
<evidence type="ECO:0000256" key="1">
    <source>
        <dbReference type="SAM" id="Coils"/>
    </source>
</evidence>
<name>A0A3Q2WAR5_HAPBU</name>
<evidence type="ECO:0000313" key="2">
    <source>
        <dbReference type="Ensembl" id="ENSHBUP00000022833.1"/>
    </source>
</evidence>
<accession>A0A3Q2WAR5</accession>
<proteinExistence type="predicted"/>
<reference evidence="2" key="1">
    <citation type="submission" date="2025-08" db="UniProtKB">
        <authorList>
            <consortium name="Ensembl"/>
        </authorList>
    </citation>
    <scope>IDENTIFICATION</scope>
</reference>
<organism evidence="2 3">
    <name type="scientific">Haplochromis burtoni</name>
    <name type="common">Burton's mouthbrooder</name>
    <name type="synonym">Chromis burtoni</name>
    <dbReference type="NCBI Taxonomy" id="8153"/>
    <lineage>
        <taxon>Eukaryota</taxon>
        <taxon>Metazoa</taxon>
        <taxon>Chordata</taxon>
        <taxon>Craniata</taxon>
        <taxon>Vertebrata</taxon>
        <taxon>Euteleostomi</taxon>
        <taxon>Actinopterygii</taxon>
        <taxon>Neopterygii</taxon>
        <taxon>Teleostei</taxon>
        <taxon>Neoteleostei</taxon>
        <taxon>Acanthomorphata</taxon>
        <taxon>Ovalentaria</taxon>
        <taxon>Cichlomorphae</taxon>
        <taxon>Cichliformes</taxon>
        <taxon>Cichlidae</taxon>
        <taxon>African cichlids</taxon>
        <taxon>Pseudocrenilabrinae</taxon>
        <taxon>Haplochromini</taxon>
        <taxon>Haplochromis</taxon>
    </lineage>
</organism>
<dbReference type="Ensembl" id="ENSHBUT00000012645.1">
    <property type="protein sequence ID" value="ENSHBUP00000022833.1"/>
    <property type="gene ID" value="ENSHBUG00000003313.1"/>
</dbReference>
<dbReference type="GeneTree" id="ENSGT00940000165031"/>
<keyword evidence="1" id="KW-0175">Coiled coil</keyword>
<dbReference type="AlphaFoldDB" id="A0A3Q2WAR5"/>
<dbReference type="Proteomes" id="UP000264840">
    <property type="component" value="Unplaced"/>
</dbReference>
<evidence type="ECO:0000313" key="3">
    <source>
        <dbReference type="Proteomes" id="UP000264840"/>
    </source>
</evidence>
<keyword evidence="3" id="KW-1185">Reference proteome</keyword>